<reference evidence="2" key="1">
    <citation type="journal article" date="2010" name="Nat. Biotechnol.">
        <title>Draft genome sequence of the oilseed species Ricinus communis.</title>
        <authorList>
            <person name="Chan A.P."/>
            <person name="Crabtree J."/>
            <person name="Zhao Q."/>
            <person name="Lorenzi H."/>
            <person name="Orvis J."/>
            <person name="Puiu D."/>
            <person name="Melake-Berhan A."/>
            <person name="Jones K.M."/>
            <person name="Redman J."/>
            <person name="Chen G."/>
            <person name="Cahoon E.B."/>
            <person name="Gedil M."/>
            <person name="Stanke M."/>
            <person name="Haas B.J."/>
            <person name="Wortman J.R."/>
            <person name="Fraser-Liggett C.M."/>
            <person name="Ravel J."/>
            <person name="Rabinowicz P.D."/>
        </authorList>
    </citation>
    <scope>NUCLEOTIDE SEQUENCE [LARGE SCALE GENOMIC DNA]</scope>
    <source>
        <strain evidence="2">cv. Hale</strain>
    </source>
</reference>
<evidence type="ECO:0000313" key="1">
    <source>
        <dbReference type="EMBL" id="EEF32109.1"/>
    </source>
</evidence>
<protein>
    <submittedName>
        <fullName evidence="1">Uncharacterized protein</fullName>
    </submittedName>
</protein>
<proteinExistence type="predicted"/>
<evidence type="ECO:0000313" key="2">
    <source>
        <dbReference type="Proteomes" id="UP000008311"/>
    </source>
</evidence>
<sequence>MGGGEPNQVQTKRWFTDSLARKFATTLADLSMEMTDRTSKYKQGDFISKTMASISQDNESPVPSIDATRIALSDSKMALRMPNRIEDTFILITLPPTRLPLSFLMRSIFELPKCLMSRDLNKKFIGDLPNGPSNKHNLLRGLIVVTGLKQGNQPFPPAIY</sequence>
<accession>B9SWA0</accession>
<keyword evidence="2" id="KW-1185">Reference proteome</keyword>
<dbReference type="EMBL" id="EQ974194">
    <property type="protein sequence ID" value="EEF32109.1"/>
    <property type="molecule type" value="Genomic_DNA"/>
</dbReference>
<dbReference type="AlphaFoldDB" id="B9SWA0"/>
<gene>
    <name evidence="1" type="ORF">RCOM_0265500</name>
</gene>
<name>B9SWA0_RICCO</name>
<dbReference type="Proteomes" id="UP000008311">
    <property type="component" value="Unassembled WGS sequence"/>
</dbReference>
<dbReference type="InParanoid" id="B9SWA0"/>
<organism evidence="1 2">
    <name type="scientific">Ricinus communis</name>
    <name type="common">Castor bean</name>
    <dbReference type="NCBI Taxonomy" id="3988"/>
    <lineage>
        <taxon>Eukaryota</taxon>
        <taxon>Viridiplantae</taxon>
        <taxon>Streptophyta</taxon>
        <taxon>Embryophyta</taxon>
        <taxon>Tracheophyta</taxon>
        <taxon>Spermatophyta</taxon>
        <taxon>Magnoliopsida</taxon>
        <taxon>eudicotyledons</taxon>
        <taxon>Gunneridae</taxon>
        <taxon>Pentapetalae</taxon>
        <taxon>rosids</taxon>
        <taxon>fabids</taxon>
        <taxon>Malpighiales</taxon>
        <taxon>Euphorbiaceae</taxon>
        <taxon>Acalyphoideae</taxon>
        <taxon>Acalypheae</taxon>
        <taxon>Ricinus</taxon>
    </lineage>
</organism>